<gene>
    <name evidence="4" type="ORF">LAX5112_02414</name>
</gene>
<dbReference type="SUPFAM" id="SSF55729">
    <property type="entry name" value="Acyl-CoA N-acyltransferases (Nat)"/>
    <property type="match status" value="1"/>
</dbReference>
<proteinExistence type="predicted"/>
<dbReference type="OrthoDB" id="7925327at2"/>
<dbReference type="InterPro" id="IPR016181">
    <property type="entry name" value="Acyl_CoA_acyltransferase"/>
</dbReference>
<keyword evidence="1 4" id="KW-0808">Transferase</keyword>
<dbReference type="STRING" id="388408.LAX5112_02414"/>
<reference evidence="5" key="1">
    <citation type="submission" date="2015-07" db="EMBL/GenBank/DDBJ databases">
        <authorList>
            <person name="Rodrigo-Torres Lidia"/>
            <person name="Arahal R.David."/>
        </authorList>
    </citation>
    <scope>NUCLEOTIDE SEQUENCE [LARGE SCALE GENOMIC DNA]</scope>
    <source>
        <strain evidence="5">CECT 5112</strain>
    </source>
</reference>
<evidence type="ECO:0000259" key="3">
    <source>
        <dbReference type="PROSITE" id="PS51186"/>
    </source>
</evidence>
<dbReference type="EMBL" id="CXWD01000008">
    <property type="protein sequence ID" value="CTQ70216.1"/>
    <property type="molecule type" value="Genomic_DNA"/>
</dbReference>
<name>A0A0M7A714_9HYPH</name>
<dbReference type="InterPro" id="IPR000182">
    <property type="entry name" value="GNAT_dom"/>
</dbReference>
<dbReference type="Pfam" id="PF13508">
    <property type="entry name" value="Acetyltransf_7"/>
    <property type="match status" value="1"/>
</dbReference>
<evidence type="ECO:0000256" key="1">
    <source>
        <dbReference type="ARBA" id="ARBA00022679"/>
    </source>
</evidence>
<dbReference type="InterPro" id="IPR050832">
    <property type="entry name" value="Bact_Acetyltransf"/>
</dbReference>
<evidence type="ECO:0000313" key="5">
    <source>
        <dbReference type="Proteomes" id="UP000053235"/>
    </source>
</evidence>
<accession>A0A0M7A714</accession>
<dbReference type="Proteomes" id="UP000053235">
    <property type="component" value="Unassembled WGS sequence"/>
</dbReference>
<sequence>MDVEITVADKSDAKQILELQKIAFHKEAALNGDMQIAPMVEALADTESAFTTHVFLIARKGADIIGSVRVRAEDDTCHIGRLFVAPEHQGRGIGRQLFIAAEEKFPSAGSYRLITGKLSSGNIRLYESLGYQVTGAMMENGRTPLVVMEKDRA</sequence>
<keyword evidence="2" id="KW-0012">Acyltransferase</keyword>
<keyword evidence="5" id="KW-1185">Reference proteome</keyword>
<dbReference type="CDD" id="cd04301">
    <property type="entry name" value="NAT_SF"/>
    <property type="match status" value="1"/>
</dbReference>
<organism evidence="4 5">
    <name type="scientific">Roseibium alexandrii</name>
    <dbReference type="NCBI Taxonomy" id="388408"/>
    <lineage>
        <taxon>Bacteria</taxon>
        <taxon>Pseudomonadati</taxon>
        <taxon>Pseudomonadota</taxon>
        <taxon>Alphaproteobacteria</taxon>
        <taxon>Hyphomicrobiales</taxon>
        <taxon>Stappiaceae</taxon>
        <taxon>Roseibium</taxon>
    </lineage>
</organism>
<dbReference type="PANTHER" id="PTHR43877">
    <property type="entry name" value="AMINOALKYLPHOSPHONATE N-ACETYLTRANSFERASE-RELATED-RELATED"/>
    <property type="match status" value="1"/>
</dbReference>
<dbReference type="RefSeq" id="WP_055672025.1">
    <property type="nucleotide sequence ID" value="NZ_CXWD01000008.1"/>
</dbReference>
<evidence type="ECO:0000256" key="2">
    <source>
        <dbReference type="ARBA" id="ARBA00023315"/>
    </source>
</evidence>
<dbReference type="AlphaFoldDB" id="A0A0M7A714"/>
<dbReference type="GO" id="GO:0016747">
    <property type="term" value="F:acyltransferase activity, transferring groups other than amino-acyl groups"/>
    <property type="evidence" value="ECO:0007669"/>
    <property type="project" value="InterPro"/>
</dbReference>
<protein>
    <submittedName>
        <fullName evidence="4">Putative acetyltransferase</fullName>
    </submittedName>
</protein>
<evidence type="ECO:0000313" key="4">
    <source>
        <dbReference type="EMBL" id="CTQ70216.1"/>
    </source>
</evidence>
<feature type="domain" description="N-acetyltransferase" evidence="3">
    <location>
        <begin position="3"/>
        <end position="153"/>
    </location>
</feature>
<dbReference type="Gene3D" id="3.40.630.30">
    <property type="match status" value="1"/>
</dbReference>
<dbReference type="PROSITE" id="PS51186">
    <property type="entry name" value="GNAT"/>
    <property type="match status" value="1"/>
</dbReference>
<dbReference type="PANTHER" id="PTHR43877:SF2">
    <property type="entry name" value="AMINOALKYLPHOSPHONATE N-ACETYLTRANSFERASE-RELATED"/>
    <property type="match status" value="1"/>
</dbReference>